<accession>A0ABR4TUG3</accession>
<dbReference type="InterPro" id="IPR051207">
    <property type="entry name" value="ComplexI_NDUFA9_subunit"/>
</dbReference>
<gene>
    <name evidence="3" type="ORF">SMB34_00165</name>
</gene>
<keyword evidence="1" id="KW-1133">Transmembrane helix</keyword>
<dbReference type="PANTHER" id="PTHR12126:SF11">
    <property type="entry name" value="NADH DEHYDROGENASE [UBIQUINONE] 1 ALPHA SUBCOMPLEX SUBUNIT 9, MITOCHONDRIAL"/>
    <property type="match status" value="1"/>
</dbReference>
<feature type="transmembrane region" description="Helical" evidence="1">
    <location>
        <begin position="388"/>
        <end position="406"/>
    </location>
</feature>
<dbReference type="InterPro" id="IPR016040">
    <property type="entry name" value="NAD(P)-bd_dom"/>
</dbReference>
<feature type="domain" description="NAD(P)-binding" evidence="2">
    <location>
        <begin position="15"/>
        <end position="202"/>
    </location>
</feature>
<dbReference type="Pfam" id="PF13781">
    <property type="entry name" value="DoxX_3"/>
    <property type="match status" value="1"/>
</dbReference>
<dbReference type="Gene3D" id="3.40.50.720">
    <property type="entry name" value="NAD(P)-binding Rossmann-like Domain"/>
    <property type="match status" value="1"/>
</dbReference>
<reference evidence="3 4" key="1">
    <citation type="submission" date="2013-07" db="EMBL/GenBank/DDBJ databases">
        <title>Thalassospira permensis NBRC 106175 Genome Sequencing.</title>
        <authorList>
            <person name="Lai Q."/>
            <person name="Shao Z."/>
        </authorList>
    </citation>
    <scope>NUCLEOTIDE SEQUENCE [LARGE SCALE GENOMIC DNA]</scope>
    <source>
        <strain evidence="3 4">NBRC 106175</strain>
    </source>
</reference>
<evidence type="ECO:0000256" key="1">
    <source>
        <dbReference type="SAM" id="Phobius"/>
    </source>
</evidence>
<dbReference type="InterPro" id="IPR025695">
    <property type="entry name" value="DoxX-like"/>
</dbReference>
<keyword evidence="4" id="KW-1185">Reference proteome</keyword>
<comment type="caution">
    <text evidence="3">The sequence shown here is derived from an EMBL/GenBank/DDBJ whole genome shotgun (WGS) entry which is preliminary data.</text>
</comment>
<dbReference type="PANTHER" id="PTHR12126">
    <property type="entry name" value="NADH-UBIQUINONE OXIDOREDUCTASE 39 KDA SUBUNIT-RELATED"/>
    <property type="match status" value="1"/>
</dbReference>
<dbReference type="Pfam" id="PF13460">
    <property type="entry name" value="NAD_binding_10"/>
    <property type="match status" value="1"/>
</dbReference>
<evidence type="ECO:0000259" key="2">
    <source>
        <dbReference type="Pfam" id="PF13460"/>
    </source>
</evidence>
<evidence type="ECO:0000313" key="4">
    <source>
        <dbReference type="Proteomes" id="UP000027463"/>
    </source>
</evidence>
<feature type="transmembrane region" description="Helical" evidence="1">
    <location>
        <begin position="318"/>
        <end position="343"/>
    </location>
</feature>
<name>A0ABR4TUG3_9PROT</name>
<keyword evidence="1" id="KW-0812">Transmembrane</keyword>
<keyword evidence="1" id="KW-0472">Membrane</keyword>
<proteinExistence type="predicted"/>
<feature type="transmembrane region" description="Helical" evidence="1">
    <location>
        <begin position="363"/>
        <end position="381"/>
    </location>
</feature>
<dbReference type="PROSITE" id="PS51257">
    <property type="entry name" value="PROKAR_LIPOPROTEIN"/>
    <property type="match status" value="1"/>
</dbReference>
<dbReference type="SUPFAM" id="SSF51735">
    <property type="entry name" value="NAD(P)-binding Rossmann-fold domains"/>
    <property type="match status" value="1"/>
</dbReference>
<evidence type="ECO:0000313" key="3">
    <source>
        <dbReference type="EMBL" id="KEO59427.1"/>
    </source>
</evidence>
<dbReference type="EMBL" id="AUNC01000001">
    <property type="protein sequence ID" value="KEO59427.1"/>
    <property type="molecule type" value="Genomic_DNA"/>
</dbReference>
<dbReference type="Proteomes" id="UP000027463">
    <property type="component" value="Unassembled WGS sequence"/>
</dbReference>
<dbReference type="InterPro" id="IPR036291">
    <property type="entry name" value="NAD(P)-bd_dom_sf"/>
</dbReference>
<sequence length="438" mass="47799">MKALMQSQKTVYVLGGYGLIGSACIRALVRDGFSVVGIGRSIDKGKQSNPAIEWREINISTASTQDWRELLSNADIIVNAAGALQNGARDNLIAIHETSIARITEAIGDSGKKFIQISAVGADIQASTDFMRTKARGDQIIMQSKLEWYVLRPSLVIARDAYGGTALLRAASAFPIVNMRIFPEVPVQIVSVDDVADAVVQAASGSIRPKLLTDITADECYAFDQLKTRIRKWLGFPDWRYRFDFPPFLLKAIGTFADILGWFGWRSPLRSNALAVLDTGITGNSSSWISNGGRPCQPLEQVLDTMPATIQERWFSRIYLLVPFSIAILSLFWISSGLIGFYAQQNAQNLLISRGVEPSLAHLFVFGGSVADLLLGLCALAKRTCKSACLAMIGLSLCYVFGSIVIAPDLWLDPMGPMIKVFPGIALSMITLAVLNER</sequence>
<protein>
    <recommendedName>
        <fullName evidence="2">NAD(P)-binding domain-containing protein</fullName>
    </recommendedName>
</protein>
<organism evidence="3 4">
    <name type="scientific">Thalassospira permensis NBRC 106175</name>
    <dbReference type="NCBI Taxonomy" id="1353532"/>
    <lineage>
        <taxon>Bacteria</taxon>
        <taxon>Pseudomonadati</taxon>
        <taxon>Pseudomonadota</taxon>
        <taxon>Alphaproteobacteria</taxon>
        <taxon>Rhodospirillales</taxon>
        <taxon>Thalassospiraceae</taxon>
        <taxon>Thalassospira</taxon>
    </lineage>
</organism>
<feature type="transmembrane region" description="Helical" evidence="1">
    <location>
        <begin position="418"/>
        <end position="435"/>
    </location>
</feature>